<evidence type="ECO:0000313" key="3">
    <source>
        <dbReference type="Proteomes" id="UP000045285"/>
    </source>
</evidence>
<accession>A0A090DFR5</accession>
<gene>
    <name evidence="2" type="ORF">MPL3356_160038</name>
</gene>
<name>A0A090DFR5_MESPL</name>
<keyword evidence="3" id="KW-1185">Reference proteome</keyword>
<evidence type="ECO:0000256" key="1">
    <source>
        <dbReference type="SAM" id="SignalP"/>
    </source>
</evidence>
<organism evidence="2 3">
    <name type="scientific">Mesorhizobium plurifarium</name>
    <dbReference type="NCBI Taxonomy" id="69974"/>
    <lineage>
        <taxon>Bacteria</taxon>
        <taxon>Pseudomonadati</taxon>
        <taxon>Pseudomonadota</taxon>
        <taxon>Alphaproteobacteria</taxon>
        <taxon>Hyphomicrobiales</taxon>
        <taxon>Phyllobacteriaceae</taxon>
        <taxon>Mesorhizobium</taxon>
    </lineage>
</organism>
<dbReference type="Proteomes" id="UP000045285">
    <property type="component" value="Unassembled WGS sequence"/>
</dbReference>
<dbReference type="STRING" id="69974.MPLDJ20_120007"/>
<sequence>MRSVILSCVLPATVAIAAPLVSVEKAFAAEPDKQFFRSVEGRWVGPGEIIAGKYKGTKFTCDFNGSTPASKLGMTLDGGCRVGVFTQKMSASVERKGRDGYRGTFMGGSTESGMDIVGGNVVDAQKVVFTINRKQLNGVMQARVPDGNSMTVTVAVRVNDQLVPVIGMSLKRIDSVEVGAIAKN</sequence>
<feature type="chain" id="PRO_5001854170" evidence="1">
    <location>
        <begin position="18"/>
        <end position="184"/>
    </location>
</feature>
<reference evidence="3" key="1">
    <citation type="submission" date="2014-08" db="EMBL/GenBank/DDBJ databases">
        <authorList>
            <person name="Moulin L."/>
        </authorList>
    </citation>
    <scope>NUCLEOTIDE SEQUENCE [LARGE SCALE GENOMIC DNA]</scope>
</reference>
<proteinExistence type="predicted"/>
<feature type="signal peptide" evidence="1">
    <location>
        <begin position="1"/>
        <end position="17"/>
    </location>
</feature>
<keyword evidence="1" id="KW-0732">Signal</keyword>
<evidence type="ECO:0000313" key="2">
    <source>
        <dbReference type="EMBL" id="CDX14539.1"/>
    </source>
</evidence>
<protein>
    <submittedName>
        <fullName evidence="2">Uncharacterized protein</fullName>
    </submittedName>
</protein>
<dbReference type="EMBL" id="CCMZ01000008">
    <property type="protein sequence ID" value="CDX14539.1"/>
    <property type="molecule type" value="Genomic_DNA"/>
</dbReference>
<dbReference type="AlphaFoldDB" id="A0A090DFR5"/>